<dbReference type="SMART" id="SM00505">
    <property type="entry name" value="Knot1"/>
    <property type="match status" value="1"/>
</dbReference>
<keyword evidence="2" id="KW-0295">Fungicide</keyword>
<keyword evidence="4" id="KW-1015">Disulfide bond</keyword>
<dbReference type="GeneID" id="103499593"/>
<feature type="domain" description="Knottins-like" evidence="6">
    <location>
        <begin position="33"/>
        <end position="78"/>
    </location>
</feature>
<accession>A0ABM3LBU4</accession>
<dbReference type="PANTHER" id="PTHR33147:SF133">
    <property type="entry name" value="DEFENSIN-LIKE PROTEIN 6-RELATED"/>
    <property type="match status" value="1"/>
</dbReference>
<dbReference type="Gene3D" id="3.30.30.10">
    <property type="entry name" value="Knottin, scorpion toxin-like"/>
    <property type="match status" value="1"/>
</dbReference>
<protein>
    <submittedName>
        <fullName evidence="8">Defensin-like protein 1</fullName>
    </submittedName>
</protein>
<reference evidence="8" key="1">
    <citation type="submission" date="2025-08" db="UniProtKB">
        <authorList>
            <consortium name="RefSeq"/>
        </authorList>
    </citation>
    <scope>IDENTIFICATION</scope>
    <source>
        <tissue evidence="8">Stem</tissue>
    </source>
</reference>
<feature type="signal peptide" evidence="5">
    <location>
        <begin position="1"/>
        <end position="31"/>
    </location>
</feature>
<name>A0ABM3LBU4_CUCME</name>
<dbReference type="CDD" id="cd00107">
    <property type="entry name" value="Knot1"/>
    <property type="match status" value="1"/>
</dbReference>
<evidence type="ECO:0000256" key="3">
    <source>
        <dbReference type="ARBA" id="ARBA00022729"/>
    </source>
</evidence>
<evidence type="ECO:0000256" key="4">
    <source>
        <dbReference type="ARBA" id="ARBA00023157"/>
    </source>
</evidence>
<evidence type="ECO:0000313" key="8">
    <source>
        <dbReference type="RefSeq" id="XP_050947497.1"/>
    </source>
</evidence>
<evidence type="ECO:0000256" key="1">
    <source>
        <dbReference type="ARBA" id="ARBA00022529"/>
    </source>
</evidence>
<dbReference type="InterPro" id="IPR036574">
    <property type="entry name" value="Scorpion_toxin-like_sf"/>
</dbReference>
<evidence type="ECO:0000259" key="6">
    <source>
        <dbReference type="SMART" id="SM00505"/>
    </source>
</evidence>
<feature type="chain" id="PRO_5046889142" evidence="5">
    <location>
        <begin position="32"/>
        <end position="78"/>
    </location>
</feature>
<dbReference type="PANTHER" id="PTHR33147">
    <property type="entry name" value="DEFENSIN-LIKE PROTEIN 1"/>
    <property type="match status" value="1"/>
</dbReference>
<evidence type="ECO:0000313" key="7">
    <source>
        <dbReference type="Proteomes" id="UP001652600"/>
    </source>
</evidence>
<keyword evidence="3 5" id="KW-0732">Signal</keyword>
<dbReference type="PROSITE" id="PS00940">
    <property type="entry name" value="GAMMA_THIONIN"/>
    <property type="match status" value="1"/>
</dbReference>
<gene>
    <name evidence="8" type="primary">LOC103499593</name>
</gene>
<proteinExistence type="predicted"/>
<dbReference type="Pfam" id="PF00304">
    <property type="entry name" value="Gamma-thionin"/>
    <property type="match status" value="1"/>
</dbReference>
<dbReference type="SUPFAM" id="SSF57095">
    <property type="entry name" value="Scorpion toxin-like"/>
    <property type="match status" value="1"/>
</dbReference>
<sequence>MMMMNKSLVPTLLLLLLIFSASEMMGGGAEARMCQSQSHHFHGTCIRDHNCALVCRTEGFSGGECVGFRRRCFCTHRC</sequence>
<evidence type="ECO:0000256" key="5">
    <source>
        <dbReference type="SAM" id="SignalP"/>
    </source>
</evidence>
<dbReference type="InterPro" id="IPR008176">
    <property type="entry name" value="Defensin_plant"/>
</dbReference>
<keyword evidence="1" id="KW-0929">Antimicrobial</keyword>
<keyword evidence="7" id="KW-1185">Reference proteome</keyword>
<evidence type="ECO:0000256" key="2">
    <source>
        <dbReference type="ARBA" id="ARBA00022577"/>
    </source>
</evidence>
<dbReference type="Proteomes" id="UP001652600">
    <property type="component" value="Chromosome 11"/>
</dbReference>
<organism evidence="7 8">
    <name type="scientific">Cucumis melo</name>
    <name type="common">Muskmelon</name>
    <dbReference type="NCBI Taxonomy" id="3656"/>
    <lineage>
        <taxon>Eukaryota</taxon>
        <taxon>Viridiplantae</taxon>
        <taxon>Streptophyta</taxon>
        <taxon>Embryophyta</taxon>
        <taxon>Tracheophyta</taxon>
        <taxon>Spermatophyta</taxon>
        <taxon>Magnoliopsida</taxon>
        <taxon>eudicotyledons</taxon>
        <taxon>Gunneridae</taxon>
        <taxon>Pentapetalae</taxon>
        <taxon>rosids</taxon>
        <taxon>fabids</taxon>
        <taxon>Cucurbitales</taxon>
        <taxon>Cucurbitaceae</taxon>
        <taxon>Benincaseae</taxon>
        <taxon>Cucumis</taxon>
    </lineage>
</organism>
<dbReference type="PRINTS" id="PR00288">
    <property type="entry name" value="PUROTHIONIN"/>
</dbReference>
<dbReference type="InterPro" id="IPR003614">
    <property type="entry name" value="Knottins"/>
</dbReference>
<dbReference type="RefSeq" id="XP_050947497.1">
    <property type="nucleotide sequence ID" value="XM_051091540.1"/>
</dbReference>